<reference evidence="4" key="1">
    <citation type="journal article" date="2007" name="Microbiology">
        <title>Comparative analysis of the Corynebacterium glutamicum group and complete genome sequence of strain R.</title>
        <authorList>
            <person name="Yukawa H."/>
            <person name="Omumasaba C.A."/>
            <person name="Nonaka H."/>
            <person name="Kos P."/>
            <person name="Okai N."/>
            <person name="Suzuki N."/>
            <person name="Suda M."/>
            <person name="Tsuge Y."/>
            <person name="Watanabe J."/>
            <person name="Ikeda Y."/>
            <person name="Vertes A.A."/>
            <person name="Inui M."/>
        </authorList>
    </citation>
    <scope>NUCLEOTIDE SEQUENCE</scope>
    <source>
        <strain evidence="4">R</strain>
    </source>
</reference>
<evidence type="ECO:0000259" key="2">
    <source>
        <dbReference type="PROSITE" id="PS51192"/>
    </source>
</evidence>
<dbReference type="InterPro" id="IPR001650">
    <property type="entry name" value="Helicase_C-like"/>
</dbReference>
<evidence type="ECO:0008006" key="5">
    <source>
        <dbReference type="Google" id="ProtNLM"/>
    </source>
</evidence>
<dbReference type="PROSITE" id="PS51192">
    <property type="entry name" value="HELICASE_ATP_BIND_1"/>
    <property type="match status" value="1"/>
</dbReference>
<dbReference type="InterPro" id="IPR000330">
    <property type="entry name" value="SNF2_N"/>
</dbReference>
<dbReference type="InterPro" id="IPR014001">
    <property type="entry name" value="Helicase_ATP-bd"/>
</dbReference>
<keyword evidence="1" id="KW-0378">Hydrolase</keyword>
<dbReference type="SUPFAM" id="SSF52540">
    <property type="entry name" value="P-loop containing nucleoside triphosphate hydrolases"/>
    <property type="match status" value="2"/>
</dbReference>
<dbReference type="PANTHER" id="PTHR10799">
    <property type="entry name" value="SNF2/RAD54 HELICASE FAMILY"/>
    <property type="match status" value="1"/>
</dbReference>
<dbReference type="SMART" id="SM00487">
    <property type="entry name" value="DEXDc"/>
    <property type="match status" value="1"/>
</dbReference>
<dbReference type="AlphaFoldDB" id="A0AB72VB42"/>
<dbReference type="Pfam" id="PF00176">
    <property type="entry name" value="SNF2-rel_dom"/>
    <property type="match status" value="1"/>
</dbReference>
<dbReference type="GO" id="GO:0005524">
    <property type="term" value="F:ATP binding"/>
    <property type="evidence" value="ECO:0007669"/>
    <property type="project" value="InterPro"/>
</dbReference>
<dbReference type="Gene3D" id="3.40.50.10810">
    <property type="entry name" value="Tandem AAA-ATPase domain"/>
    <property type="match status" value="1"/>
</dbReference>
<dbReference type="GO" id="GO:0016787">
    <property type="term" value="F:hydrolase activity"/>
    <property type="evidence" value="ECO:0007669"/>
    <property type="project" value="UniProtKB-KW"/>
</dbReference>
<dbReference type="CDD" id="cd18793">
    <property type="entry name" value="SF2_C_SNF"/>
    <property type="match status" value="1"/>
</dbReference>
<organism evidence="4">
    <name type="scientific">Corynebacterium glutamicum (strain R)</name>
    <dbReference type="NCBI Taxonomy" id="340322"/>
    <lineage>
        <taxon>Bacteria</taxon>
        <taxon>Bacillati</taxon>
        <taxon>Actinomycetota</taxon>
        <taxon>Actinomycetes</taxon>
        <taxon>Mycobacteriales</taxon>
        <taxon>Corynebacteriaceae</taxon>
        <taxon>Corynebacterium</taxon>
    </lineage>
</organism>
<dbReference type="EMBL" id="AP009044">
    <property type="protein sequence ID" value="BAF54678.1"/>
    <property type="molecule type" value="Genomic_DNA"/>
</dbReference>
<dbReference type="InterPro" id="IPR027417">
    <property type="entry name" value="P-loop_NTPase"/>
</dbReference>
<accession>A0AB72VB42</accession>
<feature type="domain" description="Helicase ATP-binding" evidence="2">
    <location>
        <begin position="461"/>
        <end position="618"/>
    </location>
</feature>
<feature type="domain" description="Helicase C-terminal" evidence="3">
    <location>
        <begin position="703"/>
        <end position="849"/>
    </location>
</feature>
<dbReference type="Gene3D" id="3.40.50.300">
    <property type="entry name" value="P-loop containing nucleotide triphosphate hydrolases"/>
    <property type="match status" value="1"/>
</dbReference>
<dbReference type="SMART" id="SM00490">
    <property type="entry name" value="HELICc"/>
    <property type="match status" value="1"/>
</dbReference>
<evidence type="ECO:0000313" key="4">
    <source>
        <dbReference type="EMBL" id="BAF54678.1"/>
    </source>
</evidence>
<evidence type="ECO:0000256" key="1">
    <source>
        <dbReference type="ARBA" id="ARBA00022801"/>
    </source>
</evidence>
<dbReference type="InterPro" id="IPR038718">
    <property type="entry name" value="SNF2-like_sf"/>
</dbReference>
<gene>
    <name evidence="4" type="ordered locus">cgR_1685</name>
</gene>
<dbReference type="CDD" id="cd17919">
    <property type="entry name" value="DEXHc_Snf"/>
    <property type="match status" value="1"/>
</dbReference>
<dbReference type="RefSeq" id="WP_011897326.1">
    <property type="nucleotide sequence ID" value="NC_009342.1"/>
</dbReference>
<dbReference type="PROSITE" id="PS51194">
    <property type="entry name" value="HELICASE_CTER"/>
    <property type="match status" value="1"/>
</dbReference>
<dbReference type="InterPro" id="IPR049730">
    <property type="entry name" value="SNF2/RAD54-like_C"/>
</dbReference>
<dbReference type="Proteomes" id="UP000006698">
    <property type="component" value="Chromosome"/>
</dbReference>
<evidence type="ECO:0000259" key="3">
    <source>
        <dbReference type="PROSITE" id="PS51194"/>
    </source>
</evidence>
<proteinExistence type="predicted"/>
<dbReference type="KEGG" id="cgt:cgR_1685"/>
<name>A0AB72VB42_CORGB</name>
<protein>
    <recommendedName>
        <fullName evidence="5">Helicase</fullName>
    </recommendedName>
</protein>
<dbReference type="Pfam" id="PF00271">
    <property type="entry name" value="Helicase_C"/>
    <property type="match status" value="1"/>
</dbReference>
<sequence length="892" mass="98992">MAESNAMDRAQISALLDRAQHTINLAEQANNVLRLLKTPGIVTAGDKGTLGTDTYLIPSRNITWPDNLYVNVFLDGMNAEATLTDYVASVASIPRLCQIINEGQGGMFRRLFNPTKVQAGDQAVFDLMVKLDEISSTTHEVSRMLEGVHAARTRQQQGVALFPGIHGVGERYIERAQQVLASALGIAGFSAEPWDGHTLAQARRVVQRYAQDPNSEYRLKSEAEKHLTSINELRVQILLEQLPVDALRTATDHRLRFGSLDSIHVVTVADVLKTHTSILTTVQGIGAQTAGRMKAAAETLKQEALRRQNTSIGDEPTQPAMRLINVLARFDQTETITPEERARRTRVIDYVEHIPPSLDPYIVINPATPEFNNFTDDLRWIDANPNLFHPQTITTPPADIWDDYISRPAHYQGLLATLLGRDIEGADELLDATTLQKIRDLTLDKTHLTDLHLRGYQSFGARFAIIQKKTLLGDDMGLGKTVQALSAAAHLAATEKDFRTLVVVPASVIVNWTRECKRFLNLPVFIAHGDNKQDAINAWSNTNGIAICTYDGVRTMDIPAPGLVIADEAHLIKNPSTKRTQALRKLIDAAPYTLLMTGTPLENKVEEFVNLVRYIQPELITRGMSKMQAENFRERIAPAYLRRNQADVLDELPERTDSIDWIDLTPEDRSAYDDQVRQGSWMGMRRSAMLSPTPRLTSAKMQRILELLEEAEEHGRKALIFTYFLDVLDELEKHLGERVIGRISGDVPATKRQLLVDALSHSKPGSALIAQITAGGVGLNIQSASLCIICEPQVKPTIEQQAVARVHRMGQTATVQVHRLIGDETADERMLEILAGKTHVFDVYARLSETAEIPDAVDITESQLAARVIDEERARLGLTESTGPKDEETALS</sequence>